<sequence length="240" mass="27475">MKQPDRTLVSVLDPFMTEHGFKYVKSRDVYIRKTDSGLDDFSWSSFPLATGPKWRAGYYEGQYGLGLRNDAVEEITRVAMPIYGADNQRYAFTVYRSVGGYFAFDRERDRELCLRFDHLEEDVKETVQRIEAMLSVDGFAWYKRYADPVTLSRDLNDPIATSEAHPLQNNPGSRPLVGVAAACVAEPGRVPELIEAYLNFTSERDKLHAHKRPPEAPDMEKKLLMIVERARELGYEAKAR</sequence>
<reference evidence="1 2" key="1">
    <citation type="submission" date="2024-05" db="EMBL/GenBank/DDBJ databases">
        <authorList>
            <person name="Liu Q."/>
            <person name="Xin Y.-H."/>
        </authorList>
    </citation>
    <scope>NUCLEOTIDE SEQUENCE [LARGE SCALE GENOMIC DNA]</scope>
    <source>
        <strain evidence="1 2">CGMCC 1.10181</strain>
    </source>
</reference>
<evidence type="ECO:0000313" key="1">
    <source>
        <dbReference type="EMBL" id="MEN2793486.1"/>
    </source>
</evidence>
<protein>
    <recommendedName>
        <fullName evidence="3">DUF4304 domain-containing protein</fullName>
    </recommendedName>
</protein>
<accession>A0ABU9YCR6</accession>
<organism evidence="1 2">
    <name type="scientific">Sphingomonas oligophenolica</name>
    <dbReference type="NCBI Taxonomy" id="301154"/>
    <lineage>
        <taxon>Bacteria</taxon>
        <taxon>Pseudomonadati</taxon>
        <taxon>Pseudomonadota</taxon>
        <taxon>Alphaproteobacteria</taxon>
        <taxon>Sphingomonadales</taxon>
        <taxon>Sphingomonadaceae</taxon>
        <taxon>Sphingomonas</taxon>
    </lineage>
</organism>
<proteinExistence type="predicted"/>
<name>A0ABU9YCR6_9SPHN</name>
<dbReference type="RefSeq" id="WP_343892287.1">
    <property type="nucleotide sequence ID" value="NZ_BAAAEH010000056.1"/>
</dbReference>
<comment type="caution">
    <text evidence="1">The sequence shown here is derived from an EMBL/GenBank/DDBJ whole genome shotgun (WGS) entry which is preliminary data.</text>
</comment>
<dbReference type="Proteomes" id="UP001419910">
    <property type="component" value="Unassembled WGS sequence"/>
</dbReference>
<dbReference type="EMBL" id="JBDIME010000050">
    <property type="protein sequence ID" value="MEN2793486.1"/>
    <property type="molecule type" value="Genomic_DNA"/>
</dbReference>
<evidence type="ECO:0008006" key="3">
    <source>
        <dbReference type="Google" id="ProtNLM"/>
    </source>
</evidence>
<evidence type="ECO:0000313" key="2">
    <source>
        <dbReference type="Proteomes" id="UP001419910"/>
    </source>
</evidence>
<keyword evidence="2" id="KW-1185">Reference proteome</keyword>
<gene>
    <name evidence="1" type="ORF">ABC974_27965</name>
</gene>